<feature type="region of interest" description="Disordered" evidence="1">
    <location>
        <begin position="447"/>
        <end position="476"/>
    </location>
</feature>
<dbReference type="EMBL" id="JAYKXP010000010">
    <property type="protein sequence ID" value="KAK7053287.1"/>
    <property type="molecule type" value="Genomic_DNA"/>
</dbReference>
<name>A0AAW0DQK1_9AGAR</name>
<feature type="domain" description="Ribonuclease H1 N-terminal" evidence="2">
    <location>
        <begin position="4"/>
        <end position="45"/>
    </location>
</feature>
<keyword evidence="4" id="KW-1185">Reference proteome</keyword>
<dbReference type="InterPro" id="IPR009027">
    <property type="entry name" value="Ribosomal_bL9/RNase_H1_N"/>
</dbReference>
<feature type="region of interest" description="Disordered" evidence="1">
    <location>
        <begin position="103"/>
        <end position="434"/>
    </location>
</feature>
<evidence type="ECO:0000313" key="4">
    <source>
        <dbReference type="Proteomes" id="UP001383192"/>
    </source>
</evidence>
<proteinExistence type="predicted"/>
<accession>A0AAW0DQK1</accession>
<dbReference type="Proteomes" id="UP001383192">
    <property type="component" value="Unassembled WGS sequence"/>
</dbReference>
<evidence type="ECO:0000259" key="2">
    <source>
        <dbReference type="Pfam" id="PF01693"/>
    </source>
</evidence>
<reference evidence="3 4" key="1">
    <citation type="submission" date="2024-01" db="EMBL/GenBank/DDBJ databases">
        <title>A draft genome for a cacao thread blight-causing isolate of Paramarasmius palmivorus.</title>
        <authorList>
            <person name="Baruah I.K."/>
            <person name="Bukari Y."/>
            <person name="Amoako-Attah I."/>
            <person name="Meinhardt L.W."/>
            <person name="Bailey B.A."/>
            <person name="Cohen S.P."/>
        </authorList>
    </citation>
    <scope>NUCLEOTIDE SEQUENCE [LARGE SCALE GENOMIC DNA]</scope>
    <source>
        <strain evidence="3 4">GH-12</strain>
    </source>
</reference>
<feature type="compositionally biased region" description="Pro residues" evidence="1">
    <location>
        <begin position="117"/>
        <end position="127"/>
    </location>
</feature>
<protein>
    <recommendedName>
        <fullName evidence="2">Ribonuclease H1 N-terminal domain-containing protein</fullName>
    </recommendedName>
</protein>
<dbReference type="Gene3D" id="3.40.970.10">
    <property type="entry name" value="Ribonuclease H1, N-terminal domain"/>
    <property type="match status" value="1"/>
</dbReference>
<feature type="compositionally biased region" description="Polar residues" evidence="1">
    <location>
        <begin position="291"/>
        <end position="312"/>
    </location>
</feature>
<dbReference type="SUPFAM" id="SSF55658">
    <property type="entry name" value="L9 N-domain-like"/>
    <property type="match status" value="1"/>
</dbReference>
<feature type="compositionally biased region" description="Polar residues" evidence="1">
    <location>
        <begin position="356"/>
        <end position="370"/>
    </location>
</feature>
<feature type="compositionally biased region" description="Polar residues" evidence="1">
    <location>
        <begin position="324"/>
        <end position="337"/>
    </location>
</feature>
<dbReference type="Pfam" id="PF01693">
    <property type="entry name" value="Cauli_VI"/>
    <property type="match status" value="1"/>
</dbReference>
<organism evidence="3 4">
    <name type="scientific">Paramarasmius palmivorus</name>
    <dbReference type="NCBI Taxonomy" id="297713"/>
    <lineage>
        <taxon>Eukaryota</taxon>
        <taxon>Fungi</taxon>
        <taxon>Dikarya</taxon>
        <taxon>Basidiomycota</taxon>
        <taxon>Agaricomycotina</taxon>
        <taxon>Agaricomycetes</taxon>
        <taxon>Agaricomycetidae</taxon>
        <taxon>Agaricales</taxon>
        <taxon>Marasmiineae</taxon>
        <taxon>Marasmiaceae</taxon>
        <taxon>Paramarasmius</taxon>
    </lineage>
</organism>
<dbReference type="AlphaFoldDB" id="A0AAW0DQK1"/>
<feature type="compositionally biased region" description="Polar residues" evidence="1">
    <location>
        <begin position="181"/>
        <end position="194"/>
    </location>
</feature>
<evidence type="ECO:0000313" key="3">
    <source>
        <dbReference type="EMBL" id="KAK7053287.1"/>
    </source>
</evidence>
<evidence type="ECO:0000256" key="1">
    <source>
        <dbReference type="SAM" id="MobiDB-lite"/>
    </source>
</evidence>
<feature type="compositionally biased region" description="Low complexity" evidence="1">
    <location>
        <begin position="128"/>
        <end position="140"/>
    </location>
</feature>
<dbReference type="InterPro" id="IPR037056">
    <property type="entry name" value="RNase_H1_N_sf"/>
</dbReference>
<sequence length="476" mass="50801">MPKKWYVVIRGTKVGIFESWIDAGPLTKVTGSIHQSFETRDEAEAVWERARAAGTIKVIDGPKGSNQTTPSASSIECETVHIETAATDGRTAACSHQCSVHSQNSAVSTGSGRIRAPPSPPPSPLRQPSPVVSSHSTMSSRSRRSRSAQVGHPAATPAHVIDDIPNSPQETSRTRYRSVESDLSSPDTGDTTILQPGDSPRKRKPSRPKNSPTKTRDKGKARSTCPPEPMSPSLSCPLPSNRPQLSPSRGPQDKGKGKQRMLQSPRTRRAVIGSITDAEPYPNDTEPESDVVQSSSRTIGRSQTFPTVSSHRSPGDVSYPTVDTDASSSEPELVSSTPRRRPRKADAWLHRLETPVNVTQYLSPLTSPQLRTPDMPLPDEVQAERSVNGRSASPATSRTVSSSGSRSSRSRGSSRAVPRVNAGHFIQASGSGSASRNEILGALGLSECSPSLASSPRLVDPRSPKGGRSNVSDLDG</sequence>
<comment type="caution">
    <text evidence="3">The sequence shown here is derived from an EMBL/GenBank/DDBJ whole genome shotgun (WGS) entry which is preliminary data.</text>
</comment>
<gene>
    <name evidence="3" type="ORF">VNI00_003913</name>
</gene>
<feature type="compositionally biased region" description="Basic and acidic residues" evidence="1">
    <location>
        <begin position="344"/>
        <end position="353"/>
    </location>
</feature>
<dbReference type="InterPro" id="IPR011320">
    <property type="entry name" value="RNase_H1_N"/>
</dbReference>
<feature type="compositionally biased region" description="Low complexity" evidence="1">
    <location>
        <begin position="390"/>
        <end position="419"/>
    </location>
</feature>